<accession>A0AAU7NPW8</accession>
<evidence type="ECO:0008006" key="3">
    <source>
        <dbReference type="Google" id="ProtNLM"/>
    </source>
</evidence>
<gene>
    <name evidence="1" type="ORF">Q9L42_011480</name>
</gene>
<proteinExistence type="predicted"/>
<dbReference type="SUPFAM" id="SSF53448">
    <property type="entry name" value="Nucleotide-diphospho-sugar transferases"/>
    <property type="match status" value="1"/>
</dbReference>
<dbReference type="KEGG" id="mech:Q9L42_011480"/>
<name>A0AAU7NPW8_9GAMM</name>
<dbReference type="InterPro" id="IPR029044">
    <property type="entry name" value="Nucleotide-diphossugar_trans"/>
</dbReference>
<keyword evidence="2" id="KW-1185">Reference proteome</keyword>
<reference evidence="1 2" key="1">
    <citation type="journal article" date="2024" name="Microbiology">
        <title>Methylomarinum rosea sp. nov., a novel halophilic methanotrophic bacterium from the hypersaline Lake Elton.</title>
        <authorList>
            <person name="Suleimanov R.Z."/>
            <person name="Oshkin I.Y."/>
            <person name="Danilova O.V."/>
            <person name="Suzina N.E."/>
            <person name="Dedysh S.N."/>
        </authorList>
    </citation>
    <scope>NUCLEOTIDE SEQUENCE [LARGE SCALE GENOMIC DNA]</scope>
    <source>
        <strain evidence="1 2">Ch1-1</strain>
    </source>
</reference>
<dbReference type="Gene3D" id="3.90.550.10">
    <property type="entry name" value="Spore Coat Polysaccharide Biosynthesis Protein SpsA, Chain A"/>
    <property type="match status" value="1"/>
</dbReference>
<dbReference type="EMBL" id="CP157743">
    <property type="protein sequence ID" value="XBS18995.1"/>
    <property type="molecule type" value="Genomic_DNA"/>
</dbReference>
<organism evidence="1 2">
    <name type="scientific">Methylomarinum roseum</name>
    <dbReference type="NCBI Taxonomy" id="3067653"/>
    <lineage>
        <taxon>Bacteria</taxon>
        <taxon>Pseudomonadati</taxon>
        <taxon>Pseudomonadota</taxon>
        <taxon>Gammaproteobacteria</taxon>
        <taxon>Methylococcales</taxon>
        <taxon>Methylococcaceae</taxon>
        <taxon>Methylomarinum</taxon>
    </lineage>
</organism>
<evidence type="ECO:0000313" key="2">
    <source>
        <dbReference type="Proteomes" id="UP001225378"/>
    </source>
</evidence>
<dbReference type="AlphaFoldDB" id="A0AAU7NPW8"/>
<dbReference type="Proteomes" id="UP001225378">
    <property type="component" value="Chromosome"/>
</dbReference>
<evidence type="ECO:0000313" key="1">
    <source>
        <dbReference type="EMBL" id="XBS18995.1"/>
    </source>
</evidence>
<dbReference type="RefSeq" id="WP_305908264.1">
    <property type="nucleotide sequence ID" value="NZ_CP157743.1"/>
</dbReference>
<protein>
    <recommendedName>
        <fullName evidence="3">Nucleotide-diphospho-sugar transferase</fullName>
    </recommendedName>
</protein>
<sequence length="296" mass="34935">MRSAVLFLVFNRPEPTTQVFEAIRQAKPPRLYVAADGPRPDREGEAVRCEEVRRIATDVDWPCEVVTLFREKNLGCKYAVSGAITWFFEQEEEGIILEDDCLPAQSFFGFCDELLKKYKYDKRIGHISGYNHFPNRVFDCDYFYSLFPGIWGWATWADRWKDYNVILSINPNVIDALENRLYDKKMYCYWYKIFNSINDIDTWDYQWCFTLLTQGYLSIRPSKNLVTNIGFGNDATHTKTFDKNIFDNKADDVKYINIKGPRFYVTNKKDDKMFFSKRLDKPLIEKIICKIKNALF</sequence>